<sequence length="182" mass="19776">MVSIGGHIKSSSQLTNNERSKLPGVTTPLNLQQQGSKNVQIGRPQNLLSTSLTKGIITVDEFKYGFPSDGLSIASNKWWGSDNPDGYEGVRRDGAEVGEDGKDELKDSADDGSSSRTVNKETCEKGAALLTAVRKRTVKEGKEAFKLGVFRGYDVTKLSNRQKTLLHQIFDSSLPKSWISGS</sequence>
<feature type="compositionally biased region" description="Polar residues" evidence="1">
    <location>
        <begin position="27"/>
        <end position="38"/>
    </location>
</feature>
<feature type="region of interest" description="Disordered" evidence="1">
    <location>
        <begin position="1"/>
        <end position="38"/>
    </location>
</feature>
<proteinExistence type="predicted"/>
<evidence type="ECO:0000256" key="1">
    <source>
        <dbReference type="SAM" id="MobiDB-lite"/>
    </source>
</evidence>
<dbReference type="EMBL" id="JARAOO010000006">
    <property type="protein sequence ID" value="KAJ7965072.1"/>
    <property type="molecule type" value="Genomic_DNA"/>
</dbReference>
<reference evidence="2" key="1">
    <citation type="journal article" date="2023" name="Science">
        <title>Elucidation of the pathway for biosynthesis of saponin adjuvants from the soapbark tree.</title>
        <authorList>
            <person name="Reed J."/>
            <person name="Orme A."/>
            <person name="El-Demerdash A."/>
            <person name="Owen C."/>
            <person name="Martin L.B.B."/>
            <person name="Misra R.C."/>
            <person name="Kikuchi S."/>
            <person name="Rejzek M."/>
            <person name="Martin A.C."/>
            <person name="Harkess A."/>
            <person name="Leebens-Mack J."/>
            <person name="Louveau T."/>
            <person name="Stephenson M.J."/>
            <person name="Osbourn A."/>
        </authorList>
    </citation>
    <scope>NUCLEOTIDE SEQUENCE</scope>
    <source>
        <strain evidence="2">S10</strain>
    </source>
</reference>
<dbReference type="AlphaFoldDB" id="A0AAD7LXC8"/>
<dbReference type="PANTHER" id="PTHR48460:SF1">
    <property type="entry name" value="RWP-RK DOMAIN-CONTAINING PROTEIN"/>
    <property type="match status" value="1"/>
</dbReference>
<feature type="compositionally biased region" description="Basic and acidic residues" evidence="1">
    <location>
        <begin position="88"/>
        <end position="109"/>
    </location>
</feature>
<keyword evidence="3" id="KW-1185">Reference proteome</keyword>
<dbReference type="KEGG" id="qsa:O6P43_014782"/>
<dbReference type="EMBL" id="JARAOO010000006">
    <property type="protein sequence ID" value="KAJ7965071.1"/>
    <property type="molecule type" value="Genomic_DNA"/>
</dbReference>
<feature type="region of interest" description="Disordered" evidence="1">
    <location>
        <begin position="82"/>
        <end position="120"/>
    </location>
</feature>
<protein>
    <submittedName>
        <fullName evidence="2">RWP-RK domain containing protein</fullName>
    </submittedName>
</protein>
<name>A0AAD7LXC8_QUISA</name>
<evidence type="ECO:0000313" key="3">
    <source>
        <dbReference type="Proteomes" id="UP001163823"/>
    </source>
</evidence>
<accession>A0AAD7LXC8</accession>
<evidence type="ECO:0000313" key="2">
    <source>
        <dbReference type="EMBL" id="KAJ7965071.1"/>
    </source>
</evidence>
<gene>
    <name evidence="2" type="ORF">O6P43_014782</name>
</gene>
<dbReference type="Proteomes" id="UP001163823">
    <property type="component" value="Chromosome 6"/>
</dbReference>
<comment type="caution">
    <text evidence="2">The sequence shown here is derived from an EMBL/GenBank/DDBJ whole genome shotgun (WGS) entry which is preliminary data.</text>
</comment>
<dbReference type="PANTHER" id="PTHR48460">
    <property type="entry name" value="RWP-RK DOMAIN-CONTAINING PROTEIN"/>
    <property type="match status" value="1"/>
</dbReference>
<organism evidence="2 3">
    <name type="scientific">Quillaja saponaria</name>
    <name type="common">Soap bark tree</name>
    <dbReference type="NCBI Taxonomy" id="32244"/>
    <lineage>
        <taxon>Eukaryota</taxon>
        <taxon>Viridiplantae</taxon>
        <taxon>Streptophyta</taxon>
        <taxon>Embryophyta</taxon>
        <taxon>Tracheophyta</taxon>
        <taxon>Spermatophyta</taxon>
        <taxon>Magnoliopsida</taxon>
        <taxon>eudicotyledons</taxon>
        <taxon>Gunneridae</taxon>
        <taxon>Pentapetalae</taxon>
        <taxon>rosids</taxon>
        <taxon>fabids</taxon>
        <taxon>Fabales</taxon>
        <taxon>Quillajaceae</taxon>
        <taxon>Quillaja</taxon>
    </lineage>
</organism>